<reference evidence="3" key="1">
    <citation type="journal article" date="2015" name="Genome Announc.">
        <title>Genome sequence of the AIDS-associated pathogen Penicillium marneffei (ATCC18224) and its near taxonomic relative Talaromyces stipitatus (ATCC10500).</title>
        <authorList>
            <person name="Nierman W.C."/>
            <person name="Fedorova-Abrams N.D."/>
            <person name="Andrianopoulos A."/>
        </authorList>
    </citation>
    <scope>NUCLEOTIDE SEQUENCE [LARGE SCALE GENOMIC DNA]</scope>
    <source>
        <strain evidence="3">ATCC 10500 / CBS 375.48 / QM 6759 / NRRL 1006</strain>
    </source>
</reference>
<dbReference type="VEuPathDB" id="FungiDB:TSTA_075210"/>
<dbReference type="InterPro" id="IPR046366">
    <property type="entry name" value="MPAB"/>
</dbReference>
<organism evidence="2 3">
    <name type="scientific">Talaromyces stipitatus (strain ATCC 10500 / CBS 375.48 / QM 6759 / NRRL 1006)</name>
    <name type="common">Penicillium stipitatum</name>
    <dbReference type="NCBI Taxonomy" id="441959"/>
    <lineage>
        <taxon>Eukaryota</taxon>
        <taxon>Fungi</taxon>
        <taxon>Dikarya</taxon>
        <taxon>Ascomycota</taxon>
        <taxon>Pezizomycotina</taxon>
        <taxon>Eurotiomycetes</taxon>
        <taxon>Eurotiomycetidae</taxon>
        <taxon>Eurotiales</taxon>
        <taxon>Trichocomaceae</taxon>
        <taxon>Talaromyces</taxon>
        <taxon>Talaromyces sect. Talaromyces</taxon>
    </lineage>
</organism>
<dbReference type="STRING" id="441959.B8LVL8"/>
<evidence type="ECO:0008006" key="4">
    <source>
        <dbReference type="Google" id="ProtNLM"/>
    </source>
</evidence>
<dbReference type="RefSeq" id="XP_002341535.1">
    <property type="nucleotide sequence ID" value="XM_002341494.1"/>
</dbReference>
<dbReference type="PhylomeDB" id="B8LVL8"/>
<dbReference type="InParanoid" id="B8LVL8"/>
<dbReference type="PANTHER" id="PTHR36124:SF1">
    <property type="entry name" value="ER-BOUND OXYGENASE MPAB_MPAB'_RUBBER OXYGENASE CATALYTIC DOMAIN-CONTAINING PROTEIN"/>
    <property type="match status" value="1"/>
</dbReference>
<accession>B8LVL8</accession>
<gene>
    <name evidence="2" type="ORF">TSTA_075210</name>
</gene>
<dbReference type="GO" id="GO:0016491">
    <property type="term" value="F:oxidoreductase activity"/>
    <property type="evidence" value="ECO:0007669"/>
    <property type="project" value="InterPro"/>
</dbReference>
<dbReference type="eggNOG" id="ENOG502S0GY">
    <property type="taxonomic scope" value="Eukaryota"/>
</dbReference>
<dbReference type="AlphaFoldDB" id="B8LVL8"/>
<sequence>MDSIYSYLREVILSIQQLSMLEITLYASVILGAYVLLVRSLRFRRIRQLEAHYNYDTHASMAKMTDQEAWEIQRAMAQLEFPFTVEKSLQFALFRTYGIPTISKTLMKTKQFSNSLNSGKRYVDTCVLIGEFIVHSPASVRSRLGLSRTKYLHQGYRNSGSVREEDMLYTLSLFATEPIRFINLYEWRTATELERCAMGVFWKSVGDALGIDYSAFLPSAKAAAMAAEEGNAASGTVNGFIDGIHWLDEITAWAQEYEKKAMVPAQTNRDTADQTTAILTYALPRPFKFLGNWFVSSMMDDRLRHAMIYPCAPYIAEKMISLAFETRKFFIRNLCLPRPEFMRHVSFTEKPDRQTGSYHVTHWTAEPFYVKPTLWNRWLSPAAIISRILGYPVPGSQGDKYHPQGYDLGDMGPQKFEGKGKDYVEREMKTLEKERRGQCPFF</sequence>
<feature type="transmembrane region" description="Helical" evidence="1">
    <location>
        <begin position="20"/>
        <end position="38"/>
    </location>
</feature>
<dbReference type="Proteomes" id="UP000001745">
    <property type="component" value="Unassembled WGS sequence"/>
</dbReference>
<evidence type="ECO:0000313" key="2">
    <source>
        <dbReference type="EMBL" id="EED24148.1"/>
    </source>
</evidence>
<keyword evidence="1" id="KW-0812">Transmembrane</keyword>
<protein>
    <recommendedName>
        <fullName evidence="4">ER-bound oxygenase mpaB/mpaB'/Rubber oxygenase catalytic domain-containing protein</fullName>
    </recommendedName>
</protein>
<dbReference type="OMA" id="IARTRWI"/>
<keyword evidence="1" id="KW-0472">Membrane</keyword>
<dbReference type="GeneID" id="8100234"/>
<dbReference type="EMBL" id="EQ962652">
    <property type="protein sequence ID" value="EED24148.1"/>
    <property type="molecule type" value="Genomic_DNA"/>
</dbReference>
<evidence type="ECO:0000313" key="3">
    <source>
        <dbReference type="Proteomes" id="UP000001745"/>
    </source>
</evidence>
<keyword evidence="3" id="KW-1185">Reference proteome</keyword>
<evidence type="ECO:0000256" key="1">
    <source>
        <dbReference type="SAM" id="Phobius"/>
    </source>
</evidence>
<keyword evidence="1" id="KW-1133">Transmembrane helix</keyword>
<dbReference type="PANTHER" id="PTHR36124">
    <property type="match status" value="1"/>
</dbReference>
<name>B8LVL8_TALSN</name>
<dbReference type="OrthoDB" id="545169at2759"/>
<dbReference type="HOGENOM" id="CLU_039076_0_0_1"/>
<proteinExistence type="predicted"/>